<feature type="disulfide bond" evidence="6">
    <location>
        <begin position="107"/>
        <end position="116"/>
    </location>
</feature>
<organism evidence="9 10">
    <name type="scientific">Rotaria magnacalcarata</name>
    <dbReference type="NCBI Taxonomy" id="392030"/>
    <lineage>
        <taxon>Eukaryota</taxon>
        <taxon>Metazoa</taxon>
        <taxon>Spiralia</taxon>
        <taxon>Gnathifera</taxon>
        <taxon>Rotifera</taxon>
        <taxon>Eurotatoria</taxon>
        <taxon>Bdelloidea</taxon>
        <taxon>Philodinida</taxon>
        <taxon>Philodinidae</taxon>
        <taxon>Rotaria</taxon>
    </lineage>
</organism>
<name>A0A819LZD0_9BILA</name>
<feature type="domain" description="EGF-like" evidence="8">
    <location>
        <begin position="245"/>
        <end position="281"/>
    </location>
</feature>
<dbReference type="InterPro" id="IPR013032">
    <property type="entry name" value="EGF-like_CS"/>
</dbReference>
<dbReference type="GO" id="GO:0005112">
    <property type="term" value="F:Notch binding"/>
    <property type="evidence" value="ECO:0007669"/>
    <property type="project" value="TreeGrafter"/>
</dbReference>
<dbReference type="FunFam" id="2.10.25.10:FF:000012">
    <property type="entry name" value="Delta-like protein"/>
    <property type="match status" value="1"/>
</dbReference>
<feature type="disulfide bond" evidence="6">
    <location>
        <begin position="147"/>
        <end position="156"/>
    </location>
</feature>
<feature type="disulfide bond" evidence="6">
    <location>
        <begin position="230"/>
        <end position="239"/>
    </location>
</feature>
<dbReference type="Proteomes" id="UP000663866">
    <property type="component" value="Unassembled WGS sequence"/>
</dbReference>
<evidence type="ECO:0000259" key="8">
    <source>
        <dbReference type="PROSITE" id="PS50026"/>
    </source>
</evidence>
<comment type="caution">
    <text evidence="9">The sequence shown here is derived from an EMBL/GenBank/DDBJ whole genome shotgun (WGS) entry which is preliminary data.</text>
</comment>
<sequence length="321" mass="34152">MLCRLEFVVLVVLLTISIVSGQGDICNPNPCLNNGRCIALNGNIDFYCVCPTDIPVGGKRCDQLLLETTTTYRPTTLVTPSPCASYPCLNNGVCTVSQFGNTYTCTCGAYFYGVRCEHQNRCSYQPELCQNGATCVPGIDGAYSCRCTSSYSGANCQQFNPPTGICSSMPCKNGATCVALNNNANYHCTCPAAYTGSTCSNPKTTCPEDYCTNNGQCTFDYTLNRLRCACPGTFSGQFCEIPIGQSNACSSFPCFNNGSCTPAGGSFLCTCKGTYLGNQCQFRYDTKPCSSSPCKNGGICTNVGSGYQCQCSPGFQGTTCE</sequence>
<dbReference type="PROSITE" id="PS01186">
    <property type="entry name" value="EGF_2"/>
    <property type="match status" value="1"/>
</dbReference>
<dbReference type="EMBL" id="CAJOBG010001929">
    <property type="protein sequence ID" value="CAF3969996.1"/>
    <property type="molecule type" value="Genomic_DNA"/>
</dbReference>
<dbReference type="SUPFAM" id="SSF57196">
    <property type="entry name" value="EGF/Laminin"/>
    <property type="match status" value="7"/>
</dbReference>
<feature type="domain" description="EGF-like" evidence="8">
    <location>
        <begin position="202"/>
        <end position="240"/>
    </location>
</feature>
<dbReference type="InterPro" id="IPR001881">
    <property type="entry name" value="EGF-like_Ca-bd_dom"/>
</dbReference>
<keyword evidence="5" id="KW-0325">Glycoprotein</keyword>
<dbReference type="Pfam" id="PF00008">
    <property type="entry name" value="EGF"/>
    <property type="match status" value="5"/>
</dbReference>
<dbReference type="FunFam" id="2.10.25.10:FF:000321">
    <property type="entry name" value="Protein delta homolog 1"/>
    <property type="match status" value="1"/>
</dbReference>
<evidence type="ECO:0000256" key="7">
    <source>
        <dbReference type="SAM" id="SignalP"/>
    </source>
</evidence>
<dbReference type="Pfam" id="PF12661">
    <property type="entry name" value="hEGF"/>
    <property type="match status" value="1"/>
</dbReference>
<feature type="domain" description="EGF-like" evidence="8">
    <location>
        <begin position="118"/>
        <end position="157"/>
    </location>
</feature>
<evidence type="ECO:0000256" key="3">
    <source>
        <dbReference type="ARBA" id="ARBA00022737"/>
    </source>
</evidence>
<dbReference type="InterPro" id="IPR000152">
    <property type="entry name" value="EGF-type_Asp/Asn_hydroxyl_site"/>
</dbReference>
<feature type="disulfide bond" evidence="6">
    <location>
        <begin position="271"/>
        <end position="280"/>
    </location>
</feature>
<dbReference type="CDD" id="cd00054">
    <property type="entry name" value="EGF_CA"/>
    <property type="match status" value="1"/>
</dbReference>
<dbReference type="PROSITE" id="PS00022">
    <property type="entry name" value="EGF_1"/>
    <property type="match status" value="6"/>
</dbReference>
<dbReference type="PANTHER" id="PTHR12916:SF4">
    <property type="entry name" value="UNINFLATABLE, ISOFORM C"/>
    <property type="match status" value="1"/>
</dbReference>
<evidence type="ECO:0000313" key="10">
    <source>
        <dbReference type="Proteomes" id="UP000663866"/>
    </source>
</evidence>
<dbReference type="PROSITE" id="PS00010">
    <property type="entry name" value="ASX_HYDROXYL"/>
    <property type="match status" value="1"/>
</dbReference>
<feature type="domain" description="EGF-like" evidence="8">
    <location>
        <begin position="285"/>
        <end position="321"/>
    </location>
</feature>
<evidence type="ECO:0000256" key="6">
    <source>
        <dbReference type="PROSITE-ProRule" id="PRU00076"/>
    </source>
</evidence>
<keyword evidence="1 6" id="KW-0245">EGF-like domain</keyword>
<feature type="disulfide bond" evidence="6">
    <location>
        <begin position="211"/>
        <end position="228"/>
    </location>
</feature>
<keyword evidence="3" id="KW-0677">Repeat</keyword>
<dbReference type="Gene3D" id="2.10.25.10">
    <property type="entry name" value="Laminin"/>
    <property type="match status" value="7"/>
</dbReference>
<feature type="disulfide bond" evidence="6">
    <location>
        <begin position="190"/>
        <end position="199"/>
    </location>
</feature>
<dbReference type="GO" id="GO:0005509">
    <property type="term" value="F:calcium ion binding"/>
    <property type="evidence" value="ECO:0007669"/>
    <property type="project" value="InterPro"/>
</dbReference>
<dbReference type="InterPro" id="IPR000742">
    <property type="entry name" value="EGF"/>
</dbReference>
<feature type="domain" description="EGF-like" evidence="8">
    <location>
        <begin position="22"/>
        <end position="62"/>
    </location>
</feature>
<feature type="disulfide bond" evidence="6">
    <location>
        <begin position="31"/>
        <end position="48"/>
    </location>
</feature>
<reference evidence="9" key="1">
    <citation type="submission" date="2021-02" db="EMBL/GenBank/DDBJ databases">
        <authorList>
            <person name="Nowell W R."/>
        </authorList>
    </citation>
    <scope>NUCLEOTIDE SEQUENCE</scope>
</reference>
<evidence type="ECO:0000313" key="9">
    <source>
        <dbReference type="EMBL" id="CAF3969996.1"/>
    </source>
</evidence>
<protein>
    <recommendedName>
        <fullName evidence="8">EGF-like domain-containing protein</fullName>
    </recommendedName>
</protein>
<evidence type="ECO:0000256" key="2">
    <source>
        <dbReference type="ARBA" id="ARBA00022729"/>
    </source>
</evidence>
<feature type="domain" description="EGF-like" evidence="8">
    <location>
        <begin position="79"/>
        <end position="117"/>
    </location>
</feature>
<dbReference type="AlphaFoldDB" id="A0A819LZD0"/>
<feature type="disulfide bond" evidence="6">
    <location>
        <begin position="171"/>
        <end position="188"/>
    </location>
</feature>
<feature type="non-terminal residue" evidence="9">
    <location>
        <position position="321"/>
    </location>
</feature>
<feature type="chain" id="PRO_5032294967" description="EGF-like domain-containing protein" evidence="7">
    <location>
        <begin position="22"/>
        <end position="321"/>
    </location>
</feature>
<feature type="disulfide bond" evidence="6">
    <location>
        <begin position="88"/>
        <end position="105"/>
    </location>
</feature>
<evidence type="ECO:0000256" key="4">
    <source>
        <dbReference type="ARBA" id="ARBA00023157"/>
    </source>
</evidence>
<keyword evidence="2 7" id="KW-0732">Signal</keyword>
<dbReference type="GO" id="GO:0007219">
    <property type="term" value="P:Notch signaling pathway"/>
    <property type="evidence" value="ECO:0007669"/>
    <property type="project" value="TreeGrafter"/>
</dbReference>
<feature type="signal peptide" evidence="7">
    <location>
        <begin position="1"/>
        <end position="21"/>
    </location>
</feature>
<accession>A0A819LZD0</accession>
<keyword evidence="10" id="KW-1185">Reference proteome</keyword>
<evidence type="ECO:0000256" key="5">
    <source>
        <dbReference type="ARBA" id="ARBA00023180"/>
    </source>
</evidence>
<feature type="disulfide bond" evidence="6">
    <location>
        <begin position="311"/>
        <end position="320"/>
    </location>
</feature>
<keyword evidence="4 6" id="KW-1015">Disulfide bond</keyword>
<dbReference type="SMART" id="SM00181">
    <property type="entry name" value="EGF"/>
    <property type="match status" value="7"/>
</dbReference>
<proteinExistence type="predicted"/>
<evidence type="ECO:0000256" key="1">
    <source>
        <dbReference type="ARBA" id="ARBA00022536"/>
    </source>
</evidence>
<dbReference type="SMART" id="SM00179">
    <property type="entry name" value="EGF_CA"/>
    <property type="match status" value="4"/>
</dbReference>
<dbReference type="PRINTS" id="PR00010">
    <property type="entry name" value="EGFBLOOD"/>
</dbReference>
<gene>
    <name evidence="9" type="ORF">OVN521_LOCUS13314</name>
</gene>
<dbReference type="PROSITE" id="PS50026">
    <property type="entry name" value="EGF_3"/>
    <property type="match status" value="7"/>
</dbReference>
<dbReference type="PANTHER" id="PTHR12916">
    <property type="entry name" value="CYTOCHROME C OXIDASE POLYPEPTIDE VIC-2"/>
    <property type="match status" value="1"/>
</dbReference>
<comment type="caution">
    <text evidence="6">Lacks conserved residue(s) required for the propagation of feature annotation.</text>
</comment>
<feature type="domain" description="EGF-like" evidence="8">
    <location>
        <begin position="162"/>
        <end position="200"/>
    </location>
</feature>